<gene>
    <name evidence="1" type="ORF">JG688_00006424</name>
</gene>
<name>A0A8J5MGZ3_9STRA</name>
<dbReference type="EMBL" id="JAENGY010000280">
    <property type="protein sequence ID" value="KAG6967186.1"/>
    <property type="molecule type" value="Genomic_DNA"/>
</dbReference>
<evidence type="ECO:0000313" key="2">
    <source>
        <dbReference type="Proteomes" id="UP000709295"/>
    </source>
</evidence>
<proteinExistence type="predicted"/>
<organism evidence="1 2">
    <name type="scientific">Phytophthora aleatoria</name>
    <dbReference type="NCBI Taxonomy" id="2496075"/>
    <lineage>
        <taxon>Eukaryota</taxon>
        <taxon>Sar</taxon>
        <taxon>Stramenopiles</taxon>
        <taxon>Oomycota</taxon>
        <taxon>Peronosporomycetes</taxon>
        <taxon>Peronosporales</taxon>
        <taxon>Peronosporaceae</taxon>
        <taxon>Phytophthora</taxon>
    </lineage>
</organism>
<dbReference type="AlphaFoldDB" id="A0A8J5MGZ3"/>
<comment type="caution">
    <text evidence="1">The sequence shown here is derived from an EMBL/GenBank/DDBJ whole genome shotgun (WGS) entry which is preliminary data.</text>
</comment>
<dbReference type="Proteomes" id="UP000709295">
    <property type="component" value="Unassembled WGS sequence"/>
</dbReference>
<protein>
    <submittedName>
        <fullName evidence="1">Uncharacterized protein</fullName>
    </submittedName>
</protein>
<keyword evidence="2" id="KW-1185">Reference proteome</keyword>
<evidence type="ECO:0000313" key="1">
    <source>
        <dbReference type="EMBL" id="KAG6967186.1"/>
    </source>
</evidence>
<sequence length="250" mass="27893">MHFEPCASASAQVITTIAQRRKVLQWMVKIEELHGDEKLFSKAMDQFPSIFKSKTRRANVGKAGDWWRKRAQFLEAPRVSTVLSGRRSHGRVRVNRKAIVGRGSCTSPWVIWLYPILRAEFDRLRKAGLKFDAPLLRQVALRQFQAPGATFTEASVHCNGVPLATKVTSRWIQVFMEKHSIVLNAEASATESQSPSTQPGMVIQLARCQVSTLADEVDHRNSSSWALAIRRLGSSCMVTGPTSSALDSFI</sequence>
<accession>A0A8J5MGZ3</accession>
<reference evidence="1" key="1">
    <citation type="submission" date="2021-01" db="EMBL/GenBank/DDBJ databases">
        <title>Phytophthora aleatoria, a newly-described species from Pinus radiata is distinct from Phytophthora cactorum isolates based on comparative genomics.</title>
        <authorList>
            <person name="Mcdougal R."/>
            <person name="Panda P."/>
            <person name="Williams N."/>
            <person name="Studholme D.J."/>
        </authorList>
    </citation>
    <scope>NUCLEOTIDE SEQUENCE</scope>
    <source>
        <strain evidence="1">NZFS 4037</strain>
    </source>
</reference>